<dbReference type="InterPro" id="IPR050312">
    <property type="entry name" value="IolE/XylAMocC-like"/>
</dbReference>
<dbReference type="InterPro" id="IPR013022">
    <property type="entry name" value="Xyl_isomerase-like_TIM-brl"/>
</dbReference>
<dbReference type="STRING" id="195102.gene:10490659"/>
<dbReference type="AlphaFoldDB" id="Q8XKJ9"/>
<protein>
    <recommendedName>
        <fullName evidence="1">Xylose isomerase-like TIM barrel domain-containing protein</fullName>
    </recommendedName>
</protein>
<dbReference type="KEGG" id="cpe:CPE1395"/>
<organism evidence="2 3">
    <name type="scientific">Clostridium perfringens (strain 13 / Type A)</name>
    <dbReference type="NCBI Taxonomy" id="195102"/>
    <lineage>
        <taxon>Bacteria</taxon>
        <taxon>Bacillati</taxon>
        <taxon>Bacillota</taxon>
        <taxon>Clostridia</taxon>
        <taxon>Eubacteriales</taxon>
        <taxon>Clostridiaceae</taxon>
        <taxon>Clostridium</taxon>
    </lineage>
</organism>
<dbReference type="Pfam" id="PF01261">
    <property type="entry name" value="AP_endonuc_2"/>
    <property type="match status" value="1"/>
</dbReference>
<dbReference type="Gene3D" id="3.20.20.150">
    <property type="entry name" value="Divalent-metal-dependent TIM barrel enzymes"/>
    <property type="match status" value="1"/>
</dbReference>
<gene>
    <name evidence="2" type="ordered locus">CPE1395</name>
</gene>
<dbReference type="HOGENOM" id="CLU_1060419_0_0_9"/>
<name>Q8XKJ9_CLOPE</name>
<evidence type="ECO:0000313" key="3">
    <source>
        <dbReference type="Proteomes" id="UP000000818"/>
    </source>
</evidence>
<reference evidence="2 3" key="1">
    <citation type="journal article" date="2002" name="Proc. Natl. Acad. Sci. U.S.A.">
        <title>Complete genome sequence of Clostridium perfringens, an anaerobic flesh-eater.</title>
        <authorList>
            <person name="Shimizu T."/>
            <person name="Ohtani K."/>
            <person name="Hirakawa H."/>
            <person name="Ohshima K."/>
            <person name="Yamashita A."/>
            <person name="Shiba T."/>
            <person name="Ogasawara N."/>
            <person name="Hattori M."/>
            <person name="Kuhara S."/>
            <person name="Hayashi H."/>
        </authorList>
    </citation>
    <scope>NUCLEOTIDE SEQUENCE [LARGE SCALE GENOMIC DNA]</scope>
    <source>
        <strain evidence="3">13 / Type A</strain>
    </source>
</reference>
<dbReference type="PANTHER" id="PTHR12110:SF21">
    <property type="entry name" value="XYLOSE ISOMERASE-LIKE TIM BARREL DOMAIN-CONTAINING PROTEIN"/>
    <property type="match status" value="1"/>
</dbReference>
<dbReference type="Proteomes" id="UP000000818">
    <property type="component" value="Chromosome"/>
</dbReference>
<evidence type="ECO:0000313" key="2">
    <source>
        <dbReference type="EMBL" id="BAB81101.1"/>
    </source>
</evidence>
<sequence length="272" mass="32631">MEVGISSACFYPDFELEKSFKIMKELDFNTGELFLNTYYEYSDDFVKKLIEEKEKNNFNIKSVHFFSSMYEPYLFDQYERRRKDSLEVFKNICKATNKLGAFSYTFHGMRKQEFNTINKKEILDIYNELAYIARENNIYLSQENVSWCMSSDIEFLKYLKNNIKYDIKFTCDIKQAYKSNENPLHYIDIMGRDLINFHINDRDEKSICLLPGKGRVNYKPIIEKLKTLDYKGPLIIEVYRDNFKTYEELKDVKDFIEKKLPSMIKCINVRIK</sequence>
<evidence type="ECO:0000259" key="1">
    <source>
        <dbReference type="Pfam" id="PF01261"/>
    </source>
</evidence>
<feature type="domain" description="Xylose isomerase-like TIM barrel" evidence="1">
    <location>
        <begin position="21"/>
        <end position="252"/>
    </location>
</feature>
<accession>Q8XKJ9</accession>
<dbReference type="PANTHER" id="PTHR12110">
    <property type="entry name" value="HYDROXYPYRUVATE ISOMERASE"/>
    <property type="match status" value="1"/>
</dbReference>
<proteinExistence type="predicted"/>
<dbReference type="SUPFAM" id="SSF51658">
    <property type="entry name" value="Xylose isomerase-like"/>
    <property type="match status" value="1"/>
</dbReference>
<dbReference type="InterPro" id="IPR036237">
    <property type="entry name" value="Xyl_isomerase-like_sf"/>
</dbReference>
<dbReference type="RefSeq" id="WP_011010425.1">
    <property type="nucleotide sequence ID" value="NC_003366.1"/>
</dbReference>
<dbReference type="EMBL" id="BA000016">
    <property type="protein sequence ID" value="BAB81101.1"/>
    <property type="molecule type" value="Genomic_DNA"/>
</dbReference>